<dbReference type="PROSITE" id="PS50071">
    <property type="entry name" value="HOMEOBOX_2"/>
    <property type="match status" value="1"/>
</dbReference>
<dbReference type="InterPro" id="IPR045224">
    <property type="entry name" value="HDZip_class_I_plant"/>
</dbReference>
<dbReference type="SMART" id="SM00389">
    <property type="entry name" value="HOX"/>
    <property type="match status" value="1"/>
</dbReference>
<reference evidence="13" key="1">
    <citation type="journal article" date="2023" name="Science">
        <title>Elucidation of the pathway for biosynthesis of saponin adjuvants from the soapbark tree.</title>
        <authorList>
            <person name="Reed J."/>
            <person name="Orme A."/>
            <person name="El-Demerdash A."/>
            <person name="Owen C."/>
            <person name="Martin L.B.B."/>
            <person name="Misra R.C."/>
            <person name="Kikuchi S."/>
            <person name="Rejzek M."/>
            <person name="Martin A.C."/>
            <person name="Harkess A."/>
            <person name="Leebens-Mack J."/>
            <person name="Louveau T."/>
            <person name="Stephenson M.J."/>
            <person name="Osbourn A."/>
        </authorList>
    </citation>
    <scope>NUCLEOTIDE SEQUENCE</scope>
    <source>
        <strain evidence="13">S10</strain>
    </source>
</reference>
<dbReference type="InterPro" id="IPR003106">
    <property type="entry name" value="Leu_zip_homeo"/>
</dbReference>
<keyword evidence="5 10" id="KW-0804">Transcription</keyword>
<gene>
    <name evidence="13" type="ORF">O6P43_025407</name>
</gene>
<dbReference type="Pfam" id="PF02183">
    <property type="entry name" value="HALZ"/>
    <property type="match status" value="1"/>
</dbReference>
<protein>
    <recommendedName>
        <fullName evidence="10">Homeobox-leucine zipper protein</fullName>
    </recommendedName>
    <alternativeName>
        <fullName evidence="10">HD-ZIP protein</fullName>
    </alternativeName>
    <alternativeName>
        <fullName evidence="10">Homeodomain transcription factor</fullName>
    </alternativeName>
</protein>
<dbReference type="PROSITE" id="PS00027">
    <property type="entry name" value="HOMEOBOX_1"/>
    <property type="match status" value="1"/>
</dbReference>
<feature type="compositionally biased region" description="Polar residues" evidence="11">
    <location>
        <begin position="192"/>
        <end position="218"/>
    </location>
</feature>
<dbReference type="Proteomes" id="UP001163823">
    <property type="component" value="Chromosome 10"/>
</dbReference>
<dbReference type="InterPro" id="IPR017970">
    <property type="entry name" value="Homeobox_CS"/>
</dbReference>
<evidence type="ECO:0000256" key="3">
    <source>
        <dbReference type="ARBA" id="ARBA00023125"/>
    </source>
</evidence>
<evidence type="ECO:0000256" key="8">
    <source>
        <dbReference type="PROSITE-ProRule" id="PRU00108"/>
    </source>
</evidence>
<keyword evidence="14" id="KW-1185">Reference proteome</keyword>
<dbReference type="FunFam" id="1.10.10.60:FF:000144">
    <property type="entry name" value="homeobox-leucine zipper protein ATHB-6-like"/>
    <property type="match status" value="1"/>
</dbReference>
<dbReference type="GO" id="GO:0000981">
    <property type="term" value="F:DNA-binding transcription factor activity, RNA polymerase II-specific"/>
    <property type="evidence" value="ECO:0007669"/>
    <property type="project" value="UniProtKB-UniRule"/>
</dbReference>
<comment type="similarity">
    <text evidence="7 10">Belongs to the HD-ZIP homeobox family. Class I subfamily.</text>
</comment>
<evidence type="ECO:0000256" key="9">
    <source>
        <dbReference type="RuleBase" id="RU000682"/>
    </source>
</evidence>
<dbReference type="InterPro" id="IPR009057">
    <property type="entry name" value="Homeodomain-like_sf"/>
</dbReference>
<evidence type="ECO:0000256" key="5">
    <source>
        <dbReference type="ARBA" id="ARBA00023163"/>
    </source>
</evidence>
<proteinExistence type="inferred from homology"/>
<evidence type="ECO:0000313" key="13">
    <source>
        <dbReference type="EMBL" id="KAJ7953746.1"/>
    </source>
</evidence>
<evidence type="ECO:0000256" key="10">
    <source>
        <dbReference type="RuleBase" id="RU369038"/>
    </source>
</evidence>
<keyword evidence="2 10" id="KW-0805">Transcription regulation</keyword>
<dbReference type="Pfam" id="PF00046">
    <property type="entry name" value="Homeodomain"/>
    <property type="match status" value="1"/>
</dbReference>
<feature type="region of interest" description="Disordered" evidence="11">
    <location>
        <begin position="179"/>
        <end position="218"/>
    </location>
</feature>
<evidence type="ECO:0000256" key="7">
    <source>
        <dbReference type="ARBA" id="ARBA00025748"/>
    </source>
</evidence>
<evidence type="ECO:0000256" key="1">
    <source>
        <dbReference type="ARBA" id="ARBA00004123"/>
    </source>
</evidence>
<evidence type="ECO:0000256" key="11">
    <source>
        <dbReference type="SAM" id="MobiDB-lite"/>
    </source>
</evidence>
<dbReference type="GO" id="GO:0000976">
    <property type="term" value="F:transcription cis-regulatory region binding"/>
    <property type="evidence" value="ECO:0007669"/>
    <property type="project" value="UniProtKB-ARBA"/>
</dbReference>
<dbReference type="GO" id="GO:0005634">
    <property type="term" value="C:nucleus"/>
    <property type="evidence" value="ECO:0007669"/>
    <property type="project" value="UniProtKB-SubCell"/>
</dbReference>
<dbReference type="PANTHER" id="PTHR24326:SF495">
    <property type="entry name" value="HOMEOBOX-LEUCINE ZIPPER PROTEIN"/>
    <property type="match status" value="1"/>
</dbReference>
<accession>A0AAD7LAF9</accession>
<evidence type="ECO:0000256" key="2">
    <source>
        <dbReference type="ARBA" id="ARBA00023015"/>
    </source>
</evidence>
<dbReference type="InterPro" id="IPR001356">
    <property type="entry name" value="HD"/>
</dbReference>
<name>A0AAD7LAF9_QUISA</name>
<feature type="compositionally biased region" description="Basic and acidic residues" evidence="11">
    <location>
        <begin position="179"/>
        <end position="191"/>
    </location>
</feature>
<keyword evidence="3 8" id="KW-0238">DNA-binding</keyword>
<keyword evidence="4 8" id="KW-0371">Homeobox</keyword>
<dbReference type="EMBL" id="JARAOO010000010">
    <property type="protein sequence ID" value="KAJ7953746.1"/>
    <property type="molecule type" value="Genomic_DNA"/>
</dbReference>
<evidence type="ECO:0000313" key="14">
    <source>
        <dbReference type="Proteomes" id="UP001163823"/>
    </source>
</evidence>
<dbReference type="PRINTS" id="PR00031">
    <property type="entry name" value="HTHREPRESSR"/>
</dbReference>
<comment type="function">
    <text evidence="10">Transcription factor.</text>
</comment>
<dbReference type="SUPFAM" id="SSF46689">
    <property type="entry name" value="Homeodomain-like"/>
    <property type="match status" value="1"/>
</dbReference>
<dbReference type="CDD" id="cd00086">
    <property type="entry name" value="homeodomain"/>
    <property type="match status" value="1"/>
</dbReference>
<comment type="caution">
    <text evidence="13">The sequence shown here is derived from an EMBL/GenBank/DDBJ whole genome shotgun (WGS) entry which is preliminary data.</text>
</comment>
<evidence type="ECO:0000256" key="6">
    <source>
        <dbReference type="ARBA" id="ARBA00023242"/>
    </source>
</evidence>
<feature type="domain" description="Homeobox" evidence="12">
    <location>
        <begin position="79"/>
        <end position="139"/>
    </location>
</feature>
<dbReference type="KEGG" id="qsa:O6P43_025407"/>
<organism evidence="13 14">
    <name type="scientific">Quillaja saponaria</name>
    <name type="common">Soap bark tree</name>
    <dbReference type="NCBI Taxonomy" id="32244"/>
    <lineage>
        <taxon>Eukaryota</taxon>
        <taxon>Viridiplantae</taxon>
        <taxon>Streptophyta</taxon>
        <taxon>Embryophyta</taxon>
        <taxon>Tracheophyta</taxon>
        <taxon>Spermatophyta</taxon>
        <taxon>Magnoliopsida</taxon>
        <taxon>eudicotyledons</taxon>
        <taxon>Gunneridae</taxon>
        <taxon>Pentapetalae</taxon>
        <taxon>rosids</taxon>
        <taxon>fabids</taxon>
        <taxon>Fabales</taxon>
        <taxon>Quillajaceae</taxon>
        <taxon>Quillaja</taxon>
    </lineage>
</organism>
<dbReference type="PANTHER" id="PTHR24326">
    <property type="entry name" value="HOMEOBOX-LEUCINE ZIPPER PROTEIN"/>
    <property type="match status" value="1"/>
</dbReference>
<dbReference type="Gene3D" id="1.10.10.60">
    <property type="entry name" value="Homeodomain-like"/>
    <property type="match status" value="1"/>
</dbReference>
<dbReference type="AlphaFoldDB" id="A0AAD7LAF9"/>
<dbReference type="InterPro" id="IPR000047">
    <property type="entry name" value="HTH_motif"/>
</dbReference>
<sequence>MAGAKPYGGSNMTLLPQNERLPCSSEVFESLWVHSSDRPLQGSKSMVNFDNVSGQDTIDRPFFQPLDKEENIDEDYEVFHQPGKKRRLTTDQVQFLERGFEVENKLEPERKIQLAKELGLQPRQVAIWFQNRRARYKTKQLEKDYGSLKASYEKLKVDYDNLLKENENLNEEVKSIEDRLQTREKGEENSDKSLCTINSPKTEPQKPISNAASDNESNVPMLICKQEDANSAKSDVFDSDSPHYADGNHSSFLEPVDSSQNLGPDQSDFSPEEEDNFSKSLLPLPFLPKVEDGCYDDPRVNSCNFGFPFEDQTFCFWSY</sequence>
<keyword evidence="6 8" id="KW-0539">Nucleus</keyword>
<evidence type="ECO:0000256" key="4">
    <source>
        <dbReference type="ARBA" id="ARBA00023155"/>
    </source>
</evidence>
<comment type="subcellular location">
    <subcellularLocation>
        <location evidence="1 8 9">Nucleus</location>
    </subcellularLocation>
</comment>
<feature type="region of interest" description="Disordered" evidence="11">
    <location>
        <begin position="233"/>
        <end position="277"/>
    </location>
</feature>
<feature type="DNA-binding region" description="Homeobox" evidence="8">
    <location>
        <begin position="81"/>
        <end position="140"/>
    </location>
</feature>
<feature type="compositionally biased region" description="Polar residues" evidence="11">
    <location>
        <begin position="257"/>
        <end position="269"/>
    </location>
</feature>
<evidence type="ECO:0000259" key="12">
    <source>
        <dbReference type="PROSITE" id="PS50071"/>
    </source>
</evidence>
<dbReference type="GO" id="GO:0045893">
    <property type="term" value="P:positive regulation of DNA-templated transcription"/>
    <property type="evidence" value="ECO:0007669"/>
    <property type="project" value="TreeGrafter"/>
</dbReference>